<keyword evidence="8" id="KW-1185">Reference proteome</keyword>
<gene>
    <name evidence="7" type="ORF">KUV50_16830</name>
</gene>
<proteinExistence type="predicted"/>
<dbReference type="Pfam" id="PF10006">
    <property type="entry name" value="DUF2249"/>
    <property type="match status" value="1"/>
</dbReference>
<keyword evidence="3" id="KW-0479">Metal-binding</keyword>
<organism evidence="7 8">
    <name type="scientific">Membranihabitans marinus</name>
    <dbReference type="NCBI Taxonomy" id="1227546"/>
    <lineage>
        <taxon>Bacteria</taxon>
        <taxon>Pseudomonadati</taxon>
        <taxon>Bacteroidota</taxon>
        <taxon>Saprospiria</taxon>
        <taxon>Saprospirales</taxon>
        <taxon>Saprospiraceae</taxon>
        <taxon>Membranihabitans</taxon>
    </lineage>
</organism>
<evidence type="ECO:0000259" key="5">
    <source>
        <dbReference type="Pfam" id="PF01814"/>
    </source>
</evidence>
<dbReference type="GO" id="GO:0005737">
    <property type="term" value="C:cytoplasm"/>
    <property type="evidence" value="ECO:0007669"/>
    <property type="project" value="UniProtKB-SubCell"/>
</dbReference>
<dbReference type="EMBL" id="JAHVHU010000018">
    <property type="protein sequence ID" value="MBY5959821.1"/>
    <property type="molecule type" value="Genomic_DNA"/>
</dbReference>
<dbReference type="InterPro" id="IPR019903">
    <property type="entry name" value="RIC_family"/>
</dbReference>
<dbReference type="Pfam" id="PF04405">
    <property type="entry name" value="ScdA_N"/>
    <property type="match status" value="1"/>
</dbReference>
<keyword evidence="4" id="KW-0408">Iron</keyword>
<protein>
    <submittedName>
        <fullName evidence="7">DUF542 domain-containing protein</fullName>
    </submittedName>
</protein>
<evidence type="ECO:0000256" key="2">
    <source>
        <dbReference type="ARBA" id="ARBA00022490"/>
    </source>
</evidence>
<dbReference type="InterPro" id="IPR012312">
    <property type="entry name" value="Hemerythrin-like"/>
</dbReference>
<dbReference type="GO" id="GO:0046872">
    <property type="term" value="F:metal ion binding"/>
    <property type="evidence" value="ECO:0007669"/>
    <property type="project" value="UniProtKB-KW"/>
</dbReference>
<evidence type="ECO:0000259" key="6">
    <source>
        <dbReference type="Pfam" id="PF10006"/>
    </source>
</evidence>
<dbReference type="PANTHER" id="PTHR36438">
    <property type="entry name" value="IRON-SULFUR CLUSTER REPAIR PROTEIN YTFE"/>
    <property type="match status" value="1"/>
</dbReference>
<dbReference type="RefSeq" id="WP_222581359.1">
    <property type="nucleotide sequence ID" value="NZ_JAHVHU010000018.1"/>
</dbReference>
<feature type="domain" description="DUF2249" evidence="6">
    <location>
        <begin position="7"/>
        <end position="75"/>
    </location>
</feature>
<reference evidence="7" key="1">
    <citation type="submission" date="2021-06" db="EMBL/GenBank/DDBJ databases">
        <title>44 bacteria genomes isolated from Dapeng, Shenzhen.</title>
        <authorList>
            <person name="Zheng W."/>
            <person name="Yu S."/>
            <person name="Huang Y."/>
        </authorList>
    </citation>
    <scope>NUCLEOTIDE SEQUENCE</scope>
    <source>
        <strain evidence="7">DP5N28-2</strain>
    </source>
</reference>
<comment type="subcellular location">
    <subcellularLocation>
        <location evidence="1">Cytoplasm</location>
    </subcellularLocation>
</comment>
<evidence type="ECO:0000313" key="7">
    <source>
        <dbReference type="EMBL" id="MBY5959821.1"/>
    </source>
</evidence>
<evidence type="ECO:0000256" key="1">
    <source>
        <dbReference type="ARBA" id="ARBA00004496"/>
    </source>
</evidence>
<evidence type="ECO:0000256" key="3">
    <source>
        <dbReference type="ARBA" id="ARBA00022723"/>
    </source>
</evidence>
<accession>A0A953HZY2</accession>
<feature type="domain" description="Hemerythrin-like" evidence="5">
    <location>
        <begin position="160"/>
        <end position="308"/>
    </location>
</feature>
<dbReference type="PANTHER" id="PTHR36438:SF1">
    <property type="entry name" value="IRON-SULFUR CLUSTER REPAIR PROTEIN YTFE"/>
    <property type="match status" value="1"/>
</dbReference>
<evidence type="ECO:0000313" key="8">
    <source>
        <dbReference type="Proteomes" id="UP000753961"/>
    </source>
</evidence>
<dbReference type="InterPro" id="IPR018720">
    <property type="entry name" value="DUF2249"/>
</dbReference>
<dbReference type="Proteomes" id="UP000753961">
    <property type="component" value="Unassembled WGS sequence"/>
</dbReference>
<sequence length="318" mass="36965">MIKAERLDVTQIVPKLKHATIFEYFDALDAGEGFIIDNDHDPKPLYYELLGERGNIFNWEYLEQGPEWWRVRIAKKEKRNGTTETIGEIAAKDLRKAQLLREKGIDFSCGGDKTVKEVAGDLGIEEEQLKEELENKKTSSNLPPSHNYQDWGIDFLMDYIVQSHHQYVKRNAPNLTDLILKVTERHGNEHPELKKLAYAARLFFNDLVAHMKKEESILFPAIKAIDQGTASKDQNATPKNIKSAVLMLEKEHQISMEDFTYFRNLTNDYELPEAACDSWAYLYQLLQEFEEDWVYHVHIENNILFPKALEMTEELSKN</sequence>
<keyword evidence="2" id="KW-0963">Cytoplasm</keyword>
<dbReference type="Pfam" id="PF01814">
    <property type="entry name" value="Hemerythrin"/>
    <property type="match status" value="1"/>
</dbReference>
<evidence type="ECO:0000256" key="4">
    <source>
        <dbReference type="ARBA" id="ARBA00023004"/>
    </source>
</evidence>
<dbReference type="AlphaFoldDB" id="A0A953HZY2"/>
<dbReference type="Gene3D" id="1.20.120.520">
    <property type="entry name" value="nmb1532 protein domain like"/>
    <property type="match status" value="1"/>
</dbReference>
<name>A0A953HZY2_9BACT</name>
<comment type="caution">
    <text evidence="7">The sequence shown here is derived from an EMBL/GenBank/DDBJ whole genome shotgun (WGS) entry which is preliminary data.</text>
</comment>